<gene>
    <name evidence="1" type="ORF">PCOR1329_LOCUS61421</name>
</gene>
<accession>A0ABN9VUS9</accession>
<proteinExistence type="predicted"/>
<keyword evidence="2" id="KW-1185">Reference proteome</keyword>
<dbReference type="EMBL" id="CAUYUJ010017726">
    <property type="protein sequence ID" value="CAK0877319.1"/>
    <property type="molecule type" value="Genomic_DNA"/>
</dbReference>
<protein>
    <submittedName>
        <fullName evidence="1">Uncharacterized protein</fullName>
    </submittedName>
</protein>
<evidence type="ECO:0000313" key="1">
    <source>
        <dbReference type="EMBL" id="CAK0877319.1"/>
    </source>
</evidence>
<reference evidence="1" key="1">
    <citation type="submission" date="2023-10" db="EMBL/GenBank/DDBJ databases">
        <authorList>
            <person name="Chen Y."/>
            <person name="Shah S."/>
            <person name="Dougan E. K."/>
            <person name="Thang M."/>
            <person name="Chan C."/>
        </authorList>
    </citation>
    <scope>NUCLEOTIDE SEQUENCE [LARGE SCALE GENOMIC DNA]</scope>
</reference>
<sequence length="481" mass="52536">MSGVKHVKHRITKKAKGIALRLADISKHVASKDVYEHDLAKFIMTFEGGNPPDNYTIIAPCCGLETATIAFNEAPWMDINVKSHCYDMEPWLYDQAVFAADGDASGVHAPSDFTQAATHAEDAAEVASRPAVDAAAENEEREGRPLEAESLLSVGRSPRPLIFLQVKAASDRADQLYQELDRALIEVFDEKFFEGWGGSAGHLLLATIEGLFPERGRCGPAKLPRANRALQGWGRLAPGQPRLPEARPAWAAVMGELLKKGCRAMAAQVMASLVTTGDQVLRPTKVGLHEGAALWGKEETWTTQMLRQLVRGKTGDEAVFTYACATYLKQSMKGVFLDGRLPPAPPAVPWSGNRRTSTRAVEAREEPDFHEAPGVVLSDAADDEDRWTVEVTRRGDVYRLSVPAAGLLWGGAEVRGAGDDRLLKGQTGVLVDDRPDRDSGLWLVDVRRTLALLPECLRPPPLARRRPRCGCGGGRPWRSRG</sequence>
<evidence type="ECO:0000313" key="2">
    <source>
        <dbReference type="Proteomes" id="UP001189429"/>
    </source>
</evidence>
<name>A0ABN9VUS9_9DINO</name>
<comment type="caution">
    <text evidence="1">The sequence shown here is derived from an EMBL/GenBank/DDBJ whole genome shotgun (WGS) entry which is preliminary data.</text>
</comment>
<dbReference type="Proteomes" id="UP001189429">
    <property type="component" value="Unassembled WGS sequence"/>
</dbReference>
<organism evidence="1 2">
    <name type="scientific">Prorocentrum cordatum</name>
    <dbReference type="NCBI Taxonomy" id="2364126"/>
    <lineage>
        <taxon>Eukaryota</taxon>
        <taxon>Sar</taxon>
        <taxon>Alveolata</taxon>
        <taxon>Dinophyceae</taxon>
        <taxon>Prorocentrales</taxon>
        <taxon>Prorocentraceae</taxon>
        <taxon>Prorocentrum</taxon>
    </lineage>
</organism>